<dbReference type="EMBL" id="CP001669">
    <property type="protein sequence ID" value="AFZ80339.1"/>
    <property type="molecule type" value="Genomic_DNA"/>
</dbReference>
<name>L0AZM0_THEEQ</name>
<accession>L0AZM0</accession>
<protein>
    <submittedName>
        <fullName evidence="2">Uncharacterized protein</fullName>
    </submittedName>
</protein>
<dbReference type="KEGG" id="beq:BEWA_031920"/>
<dbReference type="GeneID" id="15806753"/>
<evidence type="ECO:0000313" key="2">
    <source>
        <dbReference type="EMBL" id="AFZ80339.1"/>
    </source>
</evidence>
<keyword evidence="3" id="KW-1185">Reference proteome</keyword>
<feature type="compositionally biased region" description="Gly residues" evidence="1">
    <location>
        <begin position="549"/>
        <end position="559"/>
    </location>
</feature>
<dbReference type="AlphaFoldDB" id="L0AZM0"/>
<dbReference type="VEuPathDB" id="PiroplasmaDB:BEWA_031920"/>
<organism evidence="2 3">
    <name type="scientific">Theileria equi strain WA</name>
    <dbReference type="NCBI Taxonomy" id="1537102"/>
    <lineage>
        <taxon>Eukaryota</taxon>
        <taxon>Sar</taxon>
        <taxon>Alveolata</taxon>
        <taxon>Apicomplexa</taxon>
        <taxon>Aconoidasida</taxon>
        <taxon>Piroplasmida</taxon>
        <taxon>Theileriidae</taxon>
        <taxon>Theileria</taxon>
    </lineage>
</organism>
<feature type="compositionally biased region" description="Gly residues" evidence="1">
    <location>
        <begin position="473"/>
        <end position="511"/>
    </location>
</feature>
<gene>
    <name evidence="2" type="ORF">BEWA_031920</name>
</gene>
<feature type="compositionally biased region" description="Low complexity" evidence="1">
    <location>
        <begin position="526"/>
        <end position="548"/>
    </location>
</feature>
<dbReference type="RefSeq" id="XP_004830005.1">
    <property type="nucleotide sequence ID" value="XM_004829948.1"/>
</dbReference>
<dbReference type="Proteomes" id="UP000031512">
    <property type="component" value="Chromosome 1"/>
</dbReference>
<evidence type="ECO:0000256" key="1">
    <source>
        <dbReference type="SAM" id="MobiDB-lite"/>
    </source>
</evidence>
<evidence type="ECO:0000313" key="3">
    <source>
        <dbReference type="Proteomes" id="UP000031512"/>
    </source>
</evidence>
<proteinExistence type="predicted"/>
<reference evidence="2 3" key="1">
    <citation type="journal article" date="2012" name="BMC Genomics">
        <title>Comparative genomic analysis and phylogenetic position of Theileria equi.</title>
        <authorList>
            <person name="Kappmeyer L.S."/>
            <person name="Thiagarajan M."/>
            <person name="Herndon D.R."/>
            <person name="Ramsay J.D."/>
            <person name="Caler E."/>
            <person name="Djikeng A."/>
            <person name="Gillespie J.J."/>
            <person name="Lau A.O."/>
            <person name="Roalson E.H."/>
            <person name="Silva J.C."/>
            <person name="Silva M.G."/>
            <person name="Suarez C.E."/>
            <person name="Ueti M.W."/>
            <person name="Nene V.M."/>
            <person name="Mealey R.H."/>
            <person name="Knowles D.P."/>
            <person name="Brayton K.A."/>
        </authorList>
    </citation>
    <scope>NUCLEOTIDE SEQUENCE [LARGE SCALE GENOMIC DNA]</scope>
    <source>
        <strain evidence="2 3">WA</strain>
    </source>
</reference>
<feature type="region of interest" description="Disordered" evidence="1">
    <location>
        <begin position="461"/>
        <end position="561"/>
    </location>
</feature>
<sequence length="613" mass="66111">MGGTYSVVADISRDTKNNAPPIYYGNGIGITRTDEPEIRKSDEGEEKQPLQNYKIYKHELPDNSGWSSTTYELKAINYKDKQQHGFDTVGFKTHKTVEVVYWLRDRYNSFPLVIGLGTTNLNYYRRKNDTSNRWERVERIVYPANLSDYNKVLPELNDKFKDVVVIQLQADKDYCGHPSVKQGDGPQVSCTGLSNVPIVTVTCNSKDHKGFDKYTHTGGLGSPIKLLSAAHGDKLHSFNIKDIDKQYQEVNVYYSSTDRGKIKPLVIGLVPVSGTQSEYYTFDGKLTRNRNINPGKLLDHLDKQNCLRNDIVVTDLSKRGKYCCGVNVHSKIQVLPNSRNNVPNGYTSYLHLPTGSAILSIHKFKSGGDTHTFSNLSGRITGIYAYFCKSDDQNKPLLLYVNKGSGSAWFKRTSGGNDTWIYTGLNSLQSYTPNSLSIKQPIEKVLHEICKELKITCQHASSSGTTPALGSPQDGGGSTGSGGSHTSGNSGVGSGTGTGYGGSSGSSGGGSTSVSSQQQETAVSHTPPGQAGPEGPAGEEGSSSSSGSGTSGSEGGAEGQGSVDLQKIVQKALTFIKSPEGIITASATPGIGGIIGVTIWKWPNIMSFLITRV</sequence>